<evidence type="ECO:0000256" key="1">
    <source>
        <dbReference type="SAM" id="MobiDB-lite"/>
    </source>
</evidence>
<dbReference type="STRING" id="329884.A0A4U0W9G6"/>
<organism evidence="2 3">
    <name type="scientific">Friedmanniomyces simplex</name>
    <dbReference type="NCBI Taxonomy" id="329884"/>
    <lineage>
        <taxon>Eukaryota</taxon>
        <taxon>Fungi</taxon>
        <taxon>Dikarya</taxon>
        <taxon>Ascomycota</taxon>
        <taxon>Pezizomycotina</taxon>
        <taxon>Dothideomycetes</taxon>
        <taxon>Dothideomycetidae</taxon>
        <taxon>Mycosphaerellales</taxon>
        <taxon>Teratosphaeriaceae</taxon>
        <taxon>Friedmanniomyces</taxon>
    </lineage>
</organism>
<protein>
    <submittedName>
        <fullName evidence="2">Uncharacterized protein</fullName>
    </submittedName>
</protein>
<proteinExistence type="predicted"/>
<dbReference type="Proteomes" id="UP000309340">
    <property type="component" value="Unassembled WGS sequence"/>
</dbReference>
<feature type="non-terminal residue" evidence="2">
    <location>
        <position position="59"/>
    </location>
</feature>
<dbReference type="OrthoDB" id="775356at2759"/>
<dbReference type="AlphaFoldDB" id="A0A4U0W9G6"/>
<name>A0A4U0W9G6_9PEZI</name>
<evidence type="ECO:0000313" key="3">
    <source>
        <dbReference type="Proteomes" id="UP000309340"/>
    </source>
</evidence>
<comment type="caution">
    <text evidence="2">The sequence shown here is derived from an EMBL/GenBank/DDBJ whole genome shotgun (WGS) entry which is preliminary data.</text>
</comment>
<accession>A0A4U0W9G6</accession>
<keyword evidence="3" id="KW-1185">Reference proteome</keyword>
<feature type="compositionally biased region" description="Polar residues" evidence="1">
    <location>
        <begin position="21"/>
        <end position="59"/>
    </location>
</feature>
<evidence type="ECO:0000313" key="2">
    <source>
        <dbReference type="EMBL" id="TKA58997.1"/>
    </source>
</evidence>
<feature type="region of interest" description="Disordered" evidence="1">
    <location>
        <begin position="1"/>
        <end position="59"/>
    </location>
</feature>
<sequence length="59" mass="6426">MSHYRSPTSPPHNRFRDHSPQKSSPLRHTLSTLSNNSDTENSSIPGRHGTLSSNASSAP</sequence>
<dbReference type="EMBL" id="NAJQ01001438">
    <property type="protein sequence ID" value="TKA58997.1"/>
    <property type="molecule type" value="Genomic_DNA"/>
</dbReference>
<reference evidence="2 3" key="1">
    <citation type="submission" date="2017-03" db="EMBL/GenBank/DDBJ databases">
        <title>Genomes of endolithic fungi from Antarctica.</title>
        <authorList>
            <person name="Coleine C."/>
            <person name="Masonjones S."/>
            <person name="Stajich J.E."/>
        </authorList>
    </citation>
    <scope>NUCLEOTIDE SEQUENCE [LARGE SCALE GENOMIC DNA]</scope>
    <source>
        <strain evidence="2 3">CCFEE 5184</strain>
    </source>
</reference>
<gene>
    <name evidence="2" type="ORF">B0A55_11238</name>
</gene>